<evidence type="ECO:0000313" key="3">
    <source>
        <dbReference type="Proteomes" id="UP001189624"/>
    </source>
</evidence>
<accession>A0AA86V8X2</accession>
<dbReference type="Proteomes" id="UP001189624">
    <property type="component" value="Chromosome 2"/>
</dbReference>
<gene>
    <name evidence="2" type="ORF">AYBTSS11_LOCUS4873</name>
</gene>
<organism evidence="2 3">
    <name type="scientific">Sphenostylis stenocarpa</name>
    <dbReference type="NCBI Taxonomy" id="92480"/>
    <lineage>
        <taxon>Eukaryota</taxon>
        <taxon>Viridiplantae</taxon>
        <taxon>Streptophyta</taxon>
        <taxon>Embryophyta</taxon>
        <taxon>Tracheophyta</taxon>
        <taxon>Spermatophyta</taxon>
        <taxon>Magnoliopsida</taxon>
        <taxon>eudicotyledons</taxon>
        <taxon>Gunneridae</taxon>
        <taxon>Pentapetalae</taxon>
        <taxon>rosids</taxon>
        <taxon>fabids</taxon>
        <taxon>Fabales</taxon>
        <taxon>Fabaceae</taxon>
        <taxon>Papilionoideae</taxon>
        <taxon>50 kb inversion clade</taxon>
        <taxon>NPAAA clade</taxon>
        <taxon>indigoferoid/millettioid clade</taxon>
        <taxon>Phaseoleae</taxon>
        <taxon>Sphenostylis</taxon>
    </lineage>
</organism>
<keyword evidence="1" id="KW-0472">Membrane</keyword>
<feature type="transmembrane region" description="Helical" evidence="1">
    <location>
        <begin position="101"/>
        <end position="117"/>
    </location>
</feature>
<feature type="transmembrane region" description="Helical" evidence="1">
    <location>
        <begin position="62"/>
        <end position="89"/>
    </location>
</feature>
<keyword evidence="1" id="KW-0812">Transmembrane</keyword>
<proteinExistence type="predicted"/>
<sequence length="129" mass="14489">MEVTCESGWKCSAEYEPARSRTLLLQTPPFPLRARTMAATDDGFAGEIVISGREEFGDSSNLLSAILAMVLWLGAIHFNVALILFALFFLPFTKFLLFDGSRARVFGFLFVFSVLPIDEKSRFGRRLSR</sequence>
<dbReference type="EMBL" id="OY731399">
    <property type="protein sequence ID" value="CAJ1930734.1"/>
    <property type="molecule type" value="Genomic_DNA"/>
</dbReference>
<evidence type="ECO:0000256" key="1">
    <source>
        <dbReference type="SAM" id="Phobius"/>
    </source>
</evidence>
<protein>
    <submittedName>
        <fullName evidence="2">Uncharacterized protein</fullName>
    </submittedName>
</protein>
<keyword evidence="1" id="KW-1133">Transmembrane helix</keyword>
<dbReference type="Gramene" id="rna-AYBTSS11_LOCUS4873">
    <property type="protein sequence ID" value="CAJ1930734.1"/>
    <property type="gene ID" value="gene-AYBTSS11_LOCUS4873"/>
</dbReference>
<evidence type="ECO:0000313" key="2">
    <source>
        <dbReference type="EMBL" id="CAJ1930734.1"/>
    </source>
</evidence>
<dbReference type="AlphaFoldDB" id="A0AA86V8X2"/>
<keyword evidence="3" id="KW-1185">Reference proteome</keyword>
<name>A0AA86V8X2_9FABA</name>
<reference evidence="2" key="1">
    <citation type="submission" date="2023-10" db="EMBL/GenBank/DDBJ databases">
        <authorList>
            <person name="Domelevo Entfellner J.-B."/>
        </authorList>
    </citation>
    <scope>NUCLEOTIDE SEQUENCE</scope>
</reference>